<dbReference type="EMBL" id="VRYY01000818">
    <property type="protein sequence ID" value="MBG3879108.1"/>
    <property type="molecule type" value="Genomic_DNA"/>
</dbReference>
<feature type="domain" description="Flagellar basal-body/hook protein C-terminal" evidence="7">
    <location>
        <begin position="455"/>
        <end position="498"/>
    </location>
</feature>
<comment type="caution">
    <text evidence="10">The sequence shown here is derived from an EMBL/GenBank/DDBJ whole genome shotgun (WGS) entry which is preliminary data.</text>
</comment>
<feature type="domain" description="Flagellar hook protein FlgE D2" evidence="8">
    <location>
        <begin position="195"/>
        <end position="380"/>
    </location>
</feature>
<organism evidence="10 11">
    <name type="scientific">Nitratidesulfovibrio oxamicus</name>
    <dbReference type="NCBI Taxonomy" id="32016"/>
    <lineage>
        <taxon>Bacteria</taxon>
        <taxon>Pseudomonadati</taxon>
        <taxon>Thermodesulfobacteriota</taxon>
        <taxon>Desulfovibrionia</taxon>
        <taxon>Desulfovibrionales</taxon>
        <taxon>Desulfovibrionaceae</taxon>
        <taxon>Nitratidesulfovibrio</taxon>
    </lineage>
</organism>
<accession>A0ABS0J9H8</accession>
<dbReference type="InterPro" id="IPR037925">
    <property type="entry name" value="FlgE/F/G-like"/>
</dbReference>
<evidence type="ECO:0000259" key="7">
    <source>
        <dbReference type="Pfam" id="PF06429"/>
    </source>
</evidence>
<dbReference type="Pfam" id="PF22692">
    <property type="entry name" value="LlgE_F_G_D1"/>
    <property type="match status" value="1"/>
</dbReference>
<feature type="domain" description="Flagellar hook protein FlgE/F/G-like D1" evidence="9">
    <location>
        <begin position="91"/>
        <end position="149"/>
    </location>
</feature>
<comment type="function">
    <text evidence="5">A flexible structure which links the flagellar filament to the drive apparatus in the basal body.</text>
</comment>
<dbReference type="InterPro" id="IPR010930">
    <property type="entry name" value="Flg_bb/hook_C_dom"/>
</dbReference>
<comment type="similarity">
    <text evidence="2 5">Belongs to the flagella basal body rod proteins family.</text>
</comment>
<keyword evidence="11" id="KW-1185">Reference proteome</keyword>
<dbReference type="Pfam" id="PF06429">
    <property type="entry name" value="Flg_bbr_C"/>
    <property type="match status" value="1"/>
</dbReference>
<dbReference type="Gene3D" id="2.60.98.20">
    <property type="entry name" value="Flagellar hook protein FlgE"/>
    <property type="match status" value="1"/>
</dbReference>
<dbReference type="Pfam" id="PF00460">
    <property type="entry name" value="Flg_bb_rod"/>
    <property type="match status" value="1"/>
</dbReference>
<keyword evidence="10" id="KW-0969">Cilium</keyword>
<evidence type="ECO:0000259" key="8">
    <source>
        <dbReference type="Pfam" id="PF07559"/>
    </source>
</evidence>
<evidence type="ECO:0000313" key="10">
    <source>
        <dbReference type="EMBL" id="MBG3879108.1"/>
    </source>
</evidence>
<dbReference type="RefSeq" id="WP_196610868.1">
    <property type="nucleotide sequence ID" value="NZ_VRYY01000818.1"/>
</dbReference>
<dbReference type="InterPro" id="IPR019776">
    <property type="entry name" value="Flagellar_basal_body_rod_CS"/>
</dbReference>
<evidence type="ECO:0000256" key="3">
    <source>
        <dbReference type="ARBA" id="ARBA00019015"/>
    </source>
</evidence>
<dbReference type="SUPFAM" id="SSF117143">
    <property type="entry name" value="Flagellar hook protein flgE"/>
    <property type="match status" value="1"/>
</dbReference>
<dbReference type="Proteomes" id="UP001194469">
    <property type="component" value="Unassembled WGS sequence"/>
</dbReference>
<keyword evidence="10" id="KW-0966">Cell projection</keyword>
<dbReference type="NCBIfam" id="TIGR03506">
    <property type="entry name" value="FlgEFG_subfam"/>
    <property type="match status" value="1"/>
</dbReference>
<dbReference type="Pfam" id="PF07559">
    <property type="entry name" value="FlgE_D2"/>
    <property type="match status" value="1"/>
</dbReference>
<feature type="domain" description="Flagellar basal body rod protein N-terminal" evidence="6">
    <location>
        <begin position="5"/>
        <end position="35"/>
    </location>
</feature>
<sequence>MLRALYSGATGMKTLAQGMQAVGNNLANVNTVGFKQQQALFEDLMSQYAGTGNSASTSISQVGLGTRLTDIRTVHGQGPYESGTDITDLSINGKGFFQVSLDGKTHYTRAGNFRFDKDGSLVDPNGFVLSGRAITDGVEGAAGPISLPPGTGGRNVMPAKATTSITALNNLGSGDRSSDAANPYFSLLSKWNGTAESPLGDSAYTYKQSIKVYDATGNAHDVTIYFDGAGQGGGNKYFEFVVGMDPAHDGSGMAGTSAAGLLMSGTLTFNSSGQLVNMSAYTPSGADATNLSNWAPASFGADGLPQFTATFAGGGGTQSVGLDLGLSSSTGAWTAGAGSPAAVGSNAASLMGMAGATLAAVSTTAYGGSSSEIRTKQDGYAQGFLAGIDISSDGIISGRYSNGQVDDLYRITLYRFTSEDGLRREGMNHFSATKESGVAEEGLPDTENYGAVAAKSLEQSNVSMEREFVNMIIYQRGFQTNSKSIMTADSMIQKALELKRT</sequence>
<dbReference type="InterPro" id="IPR037058">
    <property type="entry name" value="Falgellar_hook_FlgE_sf"/>
</dbReference>
<keyword evidence="10" id="KW-0282">Flagellum</keyword>
<keyword evidence="4 5" id="KW-0975">Bacterial flagellum</keyword>
<evidence type="ECO:0000256" key="4">
    <source>
        <dbReference type="ARBA" id="ARBA00023143"/>
    </source>
</evidence>
<name>A0ABS0J9H8_9BACT</name>
<comment type="subcellular location">
    <subcellularLocation>
        <location evidence="1 5">Bacterial flagellum basal body</location>
    </subcellularLocation>
</comment>
<dbReference type="PROSITE" id="PS00588">
    <property type="entry name" value="FLAGELLA_BB_ROD"/>
    <property type="match status" value="1"/>
</dbReference>
<evidence type="ECO:0000259" key="6">
    <source>
        <dbReference type="Pfam" id="PF00460"/>
    </source>
</evidence>
<evidence type="ECO:0000256" key="2">
    <source>
        <dbReference type="ARBA" id="ARBA00009677"/>
    </source>
</evidence>
<evidence type="ECO:0000313" key="11">
    <source>
        <dbReference type="Proteomes" id="UP001194469"/>
    </source>
</evidence>
<gene>
    <name evidence="10" type="ORF">FVW20_19445</name>
</gene>
<dbReference type="InterPro" id="IPR053967">
    <property type="entry name" value="LlgE_F_G-like_D1"/>
</dbReference>
<reference evidence="10 11" key="1">
    <citation type="submission" date="2019-08" db="EMBL/GenBank/DDBJ databases">
        <authorList>
            <person name="Luo N."/>
        </authorList>
    </citation>
    <scope>NUCLEOTIDE SEQUENCE [LARGE SCALE GENOMIC DNA]</scope>
    <source>
        <strain evidence="10 11">NCIMB 9442</strain>
    </source>
</reference>
<dbReference type="InterPro" id="IPR011491">
    <property type="entry name" value="FlgE_D2"/>
</dbReference>
<evidence type="ECO:0000256" key="1">
    <source>
        <dbReference type="ARBA" id="ARBA00004117"/>
    </source>
</evidence>
<proteinExistence type="inferred from homology"/>
<dbReference type="InterPro" id="IPR001444">
    <property type="entry name" value="Flag_bb_rod_N"/>
</dbReference>
<evidence type="ECO:0000256" key="5">
    <source>
        <dbReference type="RuleBase" id="RU362116"/>
    </source>
</evidence>
<dbReference type="PANTHER" id="PTHR30435">
    <property type="entry name" value="FLAGELLAR PROTEIN"/>
    <property type="match status" value="1"/>
</dbReference>
<evidence type="ECO:0000259" key="9">
    <source>
        <dbReference type="Pfam" id="PF22692"/>
    </source>
</evidence>
<dbReference type="InterPro" id="IPR020013">
    <property type="entry name" value="Flagellar_FlgE/F/G"/>
</dbReference>
<dbReference type="PANTHER" id="PTHR30435:SF1">
    <property type="entry name" value="FLAGELLAR HOOK PROTEIN FLGE"/>
    <property type="match status" value="1"/>
</dbReference>
<protein>
    <recommendedName>
        <fullName evidence="3 5">Flagellar hook protein FlgE</fullName>
    </recommendedName>
</protein>